<evidence type="ECO:0000313" key="3">
    <source>
        <dbReference type="Proteomes" id="UP000782610"/>
    </source>
</evidence>
<dbReference type="SUPFAM" id="SSF55729">
    <property type="entry name" value="Acyl-CoA N-acyltransferases (Nat)"/>
    <property type="match status" value="1"/>
</dbReference>
<reference evidence="2" key="1">
    <citation type="submission" date="2020-07" db="EMBL/GenBank/DDBJ databases">
        <title>Huge and variable diversity of episymbiotic CPR bacteria and DPANN archaea in groundwater ecosystems.</title>
        <authorList>
            <person name="He C.Y."/>
            <person name="Keren R."/>
            <person name="Whittaker M."/>
            <person name="Farag I.F."/>
            <person name="Doudna J."/>
            <person name="Cate J.H.D."/>
            <person name="Banfield J.F."/>
        </authorList>
    </citation>
    <scope>NUCLEOTIDE SEQUENCE</scope>
    <source>
        <strain evidence="2">NC_groundwater_1586_Pr3_B-0.1um_66_15</strain>
    </source>
</reference>
<name>A0A933KZ97_9HYPH</name>
<proteinExistence type="predicted"/>
<sequence length="205" mass="23114">MTDTTLTAAPPAAEARAVPRFAVRPATAADLDLVHAELMAVIDESPHYNAEFKAYEKARLTKSYLRMLQRQDPWHVMCLLSEGKVGGALISGPEFGAVFRYWSWIFPAFRKTRLGMHGMHAFDEHFDNGKFHKAYTYVRPENEVALALLRRYGYTETCVLKTHIFGQDYCVMEKPYTKVTVGYDHGVGTGRLGRLVQALNGLLGR</sequence>
<accession>A0A933KZ97</accession>
<protein>
    <submittedName>
        <fullName evidence="2">GNAT family N-acetyltransferase</fullName>
    </submittedName>
</protein>
<evidence type="ECO:0000313" key="2">
    <source>
        <dbReference type="EMBL" id="MBI4920581.1"/>
    </source>
</evidence>
<evidence type="ECO:0000259" key="1">
    <source>
        <dbReference type="PROSITE" id="PS51186"/>
    </source>
</evidence>
<gene>
    <name evidence="2" type="ORF">HY834_02440</name>
</gene>
<dbReference type="EMBL" id="JACRAF010000006">
    <property type="protein sequence ID" value="MBI4920581.1"/>
    <property type="molecule type" value="Genomic_DNA"/>
</dbReference>
<dbReference type="Gene3D" id="3.40.630.30">
    <property type="match status" value="1"/>
</dbReference>
<dbReference type="Proteomes" id="UP000782610">
    <property type="component" value="Unassembled WGS sequence"/>
</dbReference>
<comment type="caution">
    <text evidence="2">The sequence shown here is derived from an EMBL/GenBank/DDBJ whole genome shotgun (WGS) entry which is preliminary data.</text>
</comment>
<dbReference type="InterPro" id="IPR000182">
    <property type="entry name" value="GNAT_dom"/>
</dbReference>
<dbReference type="PROSITE" id="PS51186">
    <property type="entry name" value="GNAT"/>
    <property type="match status" value="1"/>
</dbReference>
<dbReference type="InterPro" id="IPR016181">
    <property type="entry name" value="Acyl_CoA_acyltransferase"/>
</dbReference>
<feature type="domain" description="N-acetyltransferase" evidence="1">
    <location>
        <begin position="21"/>
        <end position="177"/>
    </location>
</feature>
<dbReference type="AlphaFoldDB" id="A0A933KZ97"/>
<dbReference type="GO" id="GO:0016747">
    <property type="term" value="F:acyltransferase activity, transferring groups other than amino-acyl groups"/>
    <property type="evidence" value="ECO:0007669"/>
    <property type="project" value="InterPro"/>
</dbReference>
<organism evidence="2 3">
    <name type="scientific">Devosia nanyangense</name>
    <dbReference type="NCBI Taxonomy" id="1228055"/>
    <lineage>
        <taxon>Bacteria</taxon>
        <taxon>Pseudomonadati</taxon>
        <taxon>Pseudomonadota</taxon>
        <taxon>Alphaproteobacteria</taxon>
        <taxon>Hyphomicrobiales</taxon>
        <taxon>Devosiaceae</taxon>
        <taxon>Devosia</taxon>
    </lineage>
</organism>